<comment type="caution">
    <text evidence="2">The sequence shown here is derived from an EMBL/GenBank/DDBJ whole genome shotgun (WGS) entry which is preliminary data.</text>
</comment>
<dbReference type="SUPFAM" id="SSF55785">
    <property type="entry name" value="PYP-like sensor domain (PAS domain)"/>
    <property type="match status" value="2"/>
</dbReference>
<organism evidence="2 3">
    <name type="scientific">Ramlibacter ginsenosidimutans</name>
    <dbReference type="NCBI Taxonomy" id="502333"/>
    <lineage>
        <taxon>Bacteria</taxon>
        <taxon>Pseudomonadati</taxon>
        <taxon>Pseudomonadota</taxon>
        <taxon>Betaproteobacteria</taxon>
        <taxon>Burkholderiales</taxon>
        <taxon>Comamonadaceae</taxon>
        <taxon>Ramlibacter</taxon>
    </lineage>
</organism>
<dbReference type="SMART" id="SM00091">
    <property type="entry name" value="PAS"/>
    <property type="match status" value="2"/>
</dbReference>
<feature type="domain" description="PAC" evidence="1">
    <location>
        <begin position="249"/>
        <end position="304"/>
    </location>
</feature>
<sequence>MPASSAVPVTPDIPKFLQGGGAMGERIRAFDWSRHPLGLPERWPESLRMAMSLCLNSSFPTAIYWGPELHILYNDAWSVIPAEKHPWMLGKPAQEGWSDIWPIIGPQFRRVMEGEGLALYEEMLPMVRGGQPRETWWNYSITPIRNADHSVAGIFNQGNEVTEIVLGRRRREAELARWRETFHQAPVPVALLRGPEHVFEFANDAYLRLVGGRAVAGKALRDALPEIVEQGFVELLDGVHRSGEPYIGAGAKVMLQRAEEGPVEERVLDFIYQPLRDAAGQVDGVLVLATDVTERARAESALRLTNWQLGEERARLASLMEAEQRARLALRRVSDGLEATVKARTAELTQALQAQRAATERLRAAFATDLIFQGFMETDGTLRDANPASLAAIGSRLQDVVGRPFWETPWFAATDGAPERIRAAVDEARQGRSVQGTMAVRLPQGERQFRFLIRPMVNARGELVGLIPEAQPL</sequence>
<keyword evidence="3" id="KW-1185">Reference proteome</keyword>
<dbReference type="InterPro" id="IPR000014">
    <property type="entry name" value="PAS"/>
</dbReference>
<dbReference type="EMBL" id="JAEPWM010000007">
    <property type="protein sequence ID" value="MBK6007861.1"/>
    <property type="molecule type" value="Genomic_DNA"/>
</dbReference>
<evidence type="ECO:0000313" key="3">
    <source>
        <dbReference type="Proteomes" id="UP000630528"/>
    </source>
</evidence>
<dbReference type="InterPro" id="IPR000700">
    <property type="entry name" value="PAS-assoc_C"/>
</dbReference>
<evidence type="ECO:0000313" key="2">
    <source>
        <dbReference type="EMBL" id="MBK6007861.1"/>
    </source>
</evidence>
<dbReference type="Gene3D" id="3.30.450.20">
    <property type="entry name" value="PAS domain"/>
    <property type="match status" value="3"/>
</dbReference>
<gene>
    <name evidence="2" type="ORF">JJB11_17310</name>
</gene>
<name>A0A934TVN5_9BURK</name>
<protein>
    <submittedName>
        <fullName evidence="2">PAS domain-containing protein</fullName>
    </submittedName>
</protein>
<accession>A0A934TVN5</accession>
<dbReference type="PROSITE" id="PS50113">
    <property type="entry name" value="PAC"/>
    <property type="match status" value="1"/>
</dbReference>
<dbReference type="InterPro" id="IPR035965">
    <property type="entry name" value="PAS-like_dom_sf"/>
</dbReference>
<evidence type="ECO:0000259" key="1">
    <source>
        <dbReference type="PROSITE" id="PS50113"/>
    </source>
</evidence>
<reference evidence="2" key="1">
    <citation type="journal article" date="2012" name="J. Microbiol. Biotechnol.">
        <title>Ramlibacter ginsenosidimutans sp. nov., with ginsenoside-converting activity.</title>
        <authorList>
            <person name="Wang L."/>
            <person name="An D.S."/>
            <person name="Kim S.G."/>
            <person name="Jin F.X."/>
            <person name="Kim S.C."/>
            <person name="Lee S.T."/>
            <person name="Im W.T."/>
        </authorList>
    </citation>
    <scope>NUCLEOTIDE SEQUENCE</scope>
    <source>
        <strain evidence="2">KACC 17527</strain>
    </source>
</reference>
<dbReference type="InterPro" id="IPR013656">
    <property type="entry name" value="PAS_4"/>
</dbReference>
<dbReference type="AlphaFoldDB" id="A0A934TVN5"/>
<proteinExistence type="predicted"/>
<dbReference type="RefSeq" id="WP_201174162.1">
    <property type="nucleotide sequence ID" value="NZ_JAEPWM010000007.1"/>
</dbReference>
<reference evidence="2" key="2">
    <citation type="submission" date="2021-01" db="EMBL/GenBank/DDBJ databases">
        <authorList>
            <person name="Kang M."/>
        </authorList>
    </citation>
    <scope>NUCLEOTIDE SEQUENCE</scope>
    <source>
        <strain evidence="2">KACC 17527</strain>
    </source>
</reference>
<dbReference type="Proteomes" id="UP000630528">
    <property type="component" value="Unassembled WGS sequence"/>
</dbReference>
<dbReference type="Pfam" id="PF08448">
    <property type="entry name" value="PAS_4"/>
    <property type="match status" value="2"/>
</dbReference>